<organism evidence="2 3">
    <name type="scientific">Iodidimonas gelatinilytica</name>
    <dbReference type="NCBI Taxonomy" id="1236966"/>
    <lineage>
        <taxon>Bacteria</taxon>
        <taxon>Pseudomonadati</taxon>
        <taxon>Pseudomonadota</taxon>
        <taxon>Alphaproteobacteria</taxon>
        <taxon>Iodidimonadales</taxon>
        <taxon>Iodidimonadaceae</taxon>
        <taxon>Iodidimonas</taxon>
    </lineage>
</organism>
<evidence type="ECO:0000313" key="2">
    <source>
        <dbReference type="EMBL" id="GEQ99343.1"/>
    </source>
</evidence>
<sequence length="1028" mass="115453">MEIPSESWNARFHAIKRYFQIPKQPPPGISQTAWDKTLKAAIQDAKPRYNQGYYEIGDLLWIPGLEGYEEFDAETRADFFDAVMASASGWQGNWKTLSITRVEGSSDFFTIRSPLLQALESLDWIAEPNDNETWTWTWTIASERWYVPSHHLARGRAWTLEHLSPLPAAIAEKLDRSEGLVAFLSALGMPIYAPDETSDDPRLLVCLAHTAEKQAYQNRDVFIGQIRTAWKAFQPTSVEDFPDRIVVYEPDGTLEALTPTADKPVYLPNSQTTLSALRHFKLPAVIIEQADAKRLLDGFKEAYRTGVRNAAQIHMTPLSAGAKWTTEDSVPLTSFPGLDEAIPFVLTIAAFHGVNARGTSATSFNRYLDHFRRAQVSIVPDLELVPEVDDRQVAKPRAQKSVWLKAERRLLLDSEWQEDIESVADTFTQMIEREDLKFQIRKGLSEVWPNLDEVAIARLLGQMDLSLEHYREVFELWRGDLGPAVERLSRLMWVLSCPEQSAQLQKADQRNLILAPLCAVLGSDMQAERVLQAALEARDMFEFGRSVRDLLGSRVELAAWNAELAKAGEPELLNPAAEKEFSSHREAAALHLRRIVATLTADNSDGPTYLKSIPRIESVGCPNDVARAFWRVPFSEFFKAIAKEIISTGITDDLSEIVAAADSPDALARHLDETDQMAIADPLDVSRDNRKLVAEVLDEFRLIVTAWHTDAGREHSADWLDGFRPDTLMAQNRTIYTVRWTQRTVFELIADGLPDAAPQDLRERLKNAQSLETLSESLGVSPEQRDGAAATLEKVQQDAARRKSMVQVCGAGFDNSETNISALFDHIANQIDDESLTDMPGFDLHAPQIPKKPDKPKPGTTRDKDRKTRVSKRQSKNMEDLIGAAGEIHAFRWLRRKYGAAAVSPSNWVSAYSEKAYPDNSSNVDEGRGCDIWFIHEGCTYFIEVKSTVNSTDSNSTDYFTLGSSEVRCARKLGGRRGRKVTEVFFILRVNNALSISPTFTLLPNPYDPRYADHFAIADEGVRVRYQA</sequence>
<dbReference type="AlphaFoldDB" id="A0A5A7MVH2"/>
<evidence type="ECO:0000256" key="1">
    <source>
        <dbReference type="SAM" id="MobiDB-lite"/>
    </source>
</evidence>
<gene>
    <name evidence="2" type="ORF">JCM17844_29800</name>
</gene>
<reference evidence="2 3" key="1">
    <citation type="submission" date="2019-09" db="EMBL/GenBank/DDBJ databases">
        <title>NBRP : Genome information of microbial organism related human and environment.</title>
        <authorList>
            <person name="Hattori M."/>
            <person name="Oshima K."/>
            <person name="Inaba H."/>
            <person name="Suda W."/>
            <person name="Sakamoto M."/>
            <person name="Iino T."/>
            <person name="Kitahara M."/>
            <person name="Oshida Y."/>
            <person name="Iida T."/>
            <person name="Kudo T."/>
            <person name="Itoh T."/>
            <person name="Ohkuma M."/>
        </authorList>
    </citation>
    <scope>NUCLEOTIDE SEQUENCE [LARGE SCALE GENOMIC DNA]</scope>
    <source>
        <strain evidence="2 3">Hi-2</strain>
    </source>
</reference>
<accession>A0A5A7MVH2</accession>
<evidence type="ECO:0000313" key="3">
    <source>
        <dbReference type="Proteomes" id="UP000322084"/>
    </source>
</evidence>
<feature type="compositionally biased region" description="Basic and acidic residues" evidence="1">
    <location>
        <begin position="851"/>
        <end position="868"/>
    </location>
</feature>
<comment type="caution">
    <text evidence="2">The sequence shown here is derived from an EMBL/GenBank/DDBJ whole genome shotgun (WGS) entry which is preliminary data.</text>
</comment>
<dbReference type="EMBL" id="BKCL01000018">
    <property type="protein sequence ID" value="GEQ99343.1"/>
    <property type="molecule type" value="Genomic_DNA"/>
</dbReference>
<dbReference type="Proteomes" id="UP000322084">
    <property type="component" value="Unassembled WGS sequence"/>
</dbReference>
<proteinExistence type="predicted"/>
<protein>
    <recommendedName>
        <fullName evidence="4">Protein NO VEIN C-terminal domain-containing protein</fullName>
    </recommendedName>
</protein>
<name>A0A5A7MVH2_9PROT</name>
<evidence type="ECO:0008006" key="4">
    <source>
        <dbReference type="Google" id="ProtNLM"/>
    </source>
</evidence>
<feature type="region of interest" description="Disordered" evidence="1">
    <location>
        <begin position="838"/>
        <end position="875"/>
    </location>
</feature>